<feature type="compositionally biased region" description="Basic residues" evidence="1">
    <location>
        <begin position="32"/>
        <end position="66"/>
    </location>
</feature>
<name>A0A6J4PIP9_9ACTN</name>
<gene>
    <name evidence="2" type="ORF">AVDCRST_MAG22-2135</name>
</gene>
<feature type="region of interest" description="Disordered" evidence="1">
    <location>
        <begin position="1"/>
        <end position="78"/>
    </location>
</feature>
<evidence type="ECO:0000256" key="1">
    <source>
        <dbReference type="SAM" id="MobiDB-lite"/>
    </source>
</evidence>
<feature type="non-terminal residue" evidence="2">
    <location>
        <position position="78"/>
    </location>
</feature>
<sequence>RRGGAVLRVRGDVRGKERGDLGGDAGGQAQARPRHRGRGLRRRGQLVPHAHRRRPPAPAGRRRHRTPGRDPGLDGGEM</sequence>
<feature type="non-terminal residue" evidence="2">
    <location>
        <position position="1"/>
    </location>
</feature>
<accession>A0A6J4PIP9</accession>
<feature type="compositionally biased region" description="Basic and acidic residues" evidence="1">
    <location>
        <begin position="9"/>
        <end position="21"/>
    </location>
</feature>
<organism evidence="2">
    <name type="scientific">uncultured Rubrobacteraceae bacterium</name>
    <dbReference type="NCBI Taxonomy" id="349277"/>
    <lineage>
        <taxon>Bacteria</taxon>
        <taxon>Bacillati</taxon>
        <taxon>Actinomycetota</taxon>
        <taxon>Rubrobacteria</taxon>
        <taxon>Rubrobacterales</taxon>
        <taxon>Rubrobacteraceae</taxon>
        <taxon>environmental samples</taxon>
    </lineage>
</organism>
<reference evidence="2" key="1">
    <citation type="submission" date="2020-02" db="EMBL/GenBank/DDBJ databases">
        <authorList>
            <person name="Meier V. D."/>
        </authorList>
    </citation>
    <scope>NUCLEOTIDE SEQUENCE</scope>
    <source>
        <strain evidence="2">AVDCRST_MAG22</strain>
    </source>
</reference>
<dbReference type="EMBL" id="CADCUV010000087">
    <property type="protein sequence ID" value="CAA9414661.1"/>
    <property type="molecule type" value="Genomic_DNA"/>
</dbReference>
<dbReference type="AlphaFoldDB" id="A0A6J4PIP9"/>
<protein>
    <submittedName>
        <fullName evidence="2">Predicted L-lactate dehydrogenase, Fe-S oxidoreductase subunit YkgE</fullName>
    </submittedName>
</protein>
<evidence type="ECO:0000313" key="2">
    <source>
        <dbReference type="EMBL" id="CAA9414661.1"/>
    </source>
</evidence>
<proteinExistence type="predicted"/>